<accession>A0A9N9AU31</accession>
<gene>
    <name evidence="1" type="ORF">AGERDE_LOCUS6177</name>
</gene>
<dbReference type="InterPro" id="IPR005560">
    <property type="entry name" value="Csp_YhjQ"/>
</dbReference>
<dbReference type="Proteomes" id="UP000789831">
    <property type="component" value="Unassembled WGS sequence"/>
</dbReference>
<keyword evidence="2" id="KW-1185">Reference proteome</keyword>
<organism evidence="1 2">
    <name type="scientific">Ambispora gerdemannii</name>
    <dbReference type="NCBI Taxonomy" id="144530"/>
    <lineage>
        <taxon>Eukaryota</taxon>
        <taxon>Fungi</taxon>
        <taxon>Fungi incertae sedis</taxon>
        <taxon>Mucoromycota</taxon>
        <taxon>Glomeromycotina</taxon>
        <taxon>Glomeromycetes</taxon>
        <taxon>Archaeosporales</taxon>
        <taxon>Ambisporaceae</taxon>
        <taxon>Ambispora</taxon>
    </lineage>
</organism>
<dbReference type="AlphaFoldDB" id="A0A9N9AU31"/>
<evidence type="ECO:0000313" key="1">
    <source>
        <dbReference type="EMBL" id="CAG8540879.1"/>
    </source>
</evidence>
<proteinExistence type="predicted"/>
<evidence type="ECO:0000313" key="2">
    <source>
        <dbReference type="Proteomes" id="UP000789831"/>
    </source>
</evidence>
<dbReference type="Pfam" id="PF03860">
    <property type="entry name" value="Csp"/>
    <property type="match status" value="1"/>
</dbReference>
<dbReference type="OrthoDB" id="2329962at2759"/>
<comment type="caution">
    <text evidence="1">The sequence shown here is derived from an EMBL/GenBank/DDBJ whole genome shotgun (WGS) entry which is preliminary data.</text>
</comment>
<dbReference type="EMBL" id="CAJVPL010000926">
    <property type="protein sequence ID" value="CAG8540879.1"/>
    <property type="molecule type" value="Genomic_DNA"/>
</dbReference>
<dbReference type="Gene3D" id="1.20.1270.360">
    <property type="match status" value="1"/>
</dbReference>
<sequence>MNPSTTLDFMKSCAESRAACINCAEHENAEGCANQCRTNAVLAECTQHLIALNAPQATEVAQLAIDSAKKCDEKCSQHQNSHCQACSKAAKNLAEVLAQYQHQAK</sequence>
<protein>
    <submittedName>
        <fullName evidence="1">9440_t:CDS:1</fullName>
    </submittedName>
</protein>
<reference evidence="1" key="1">
    <citation type="submission" date="2021-06" db="EMBL/GenBank/DDBJ databases">
        <authorList>
            <person name="Kallberg Y."/>
            <person name="Tangrot J."/>
            <person name="Rosling A."/>
        </authorList>
    </citation>
    <scope>NUCLEOTIDE SEQUENCE</scope>
    <source>
        <strain evidence="1">MT106</strain>
    </source>
</reference>
<name>A0A9N9AU31_9GLOM</name>